<dbReference type="Gene3D" id="1.10.630.10">
    <property type="entry name" value="Cytochrome P450"/>
    <property type="match status" value="2"/>
</dbReference>
<dbReference type="InterPro" id="IPR001128">
    <property type="entry name" value="Cyt_P450"/>
</dbReference>
<evidence type="ECO:0000256" key="10">
    <source>
        <dbReference type="RuleBase" id="RU000461"/>
    </source>
</evidence>
<feature type="compositionally biased region" description="Basic and acidic residues" evidence="11">
    <location>
        <begin position="478"/>
        <end position="488"/>
    </location>
</feature>
<keyword evidence="7 9" id="KW-0408">Iron</keyword>
<keyword evidence="12" id="KW-0732">Signal</keyword>
<dbReference type="Proteomes" id="UP000559256">
    <property type="component" value="Unassembled WGS sequence"/>
</dbReference>
<dbReference type="InterPro" id="IPR017972">
    <property type="entry name" value="Cyt_P450_CS"/>
</dbReference>
<proteinExistence type="inferred from homology"/>
<evidence type="ECO:0000256" key="8">
    <source>
        <dbReference type="ARBA" id="ARBA00023033"/>
    </source>
</evidence>
<protein>
    <recommendedName>
        <fullName evidence="15">Cytochrome P450</fullName>
    </recommendedName>
</protein>
<comment type="caution">
    <text evidence="13">The sequence shown here is derived from an EMBL/GenBank/DDBJ whole genome shotgun (WGS) entry which is preliminary data.</text>
</comment>
<dbReference type="PANTHER" id="PTHR46300">
    <property type="entry name" value="P450, PUTATIVE (EUROFUNG)-RELATED-RELATED"/>
    <property type="match status" value="1"/>
</dbReference>
<dbReference type="GO" id="GO:0004497">
    <property type="term" value="F:monooxygenase activity"/>
    <property type="evidence" value="ECO:0007669"/>
    <property type="project" value="UniProtKB-KW"/>
</dbReference>
<comment type="similarity">
    <text evidence="3 10">Belongs to the cytochrome P450 family.</text>
</comment>
<dbReference type="InterPro" id="IPR002401">
    <property type="entry name" value="Cyt_P450_E_grp-I"/>
</dbReference>
<comment type="pathway">
    <text evidence="2">Secondary metabolite biosynthesis.</text>
</comment>
<sequence>MFLLLLLFVVAAVVLYHRTRRTPTLPLPPGPKPLPLIGNVLDLSPTELWLRATQWSKHYGEVVYLHIFSQPLIFINSPSALLSLMGNAAYADKPYLTMVCDLCGCENMVAFTGYGPQSKRQRKLMNMAFSTTRIPAYHPLIERETHMFLRRLVSIPRDTDGNQLELEQAQVNYIPLIRRYAGQLTLSVVYGYQAADHEDAFLKLAEECVDLLANKIASGGGIWPVDIIPALRYLPEWMPGAGFLRKAREWKAKMKEFVDEPFEWVKDCMKHNMHQPSFCSTLLEDQEFNPAAASFSSSFASPSASPTSAYFKSFSTPKPASTPSSSSTSQFEFDLKWTANNLPHRLTQDDIYTPQPSPSNPSPKPVVLPKGSIVFGNIWAVMRNEELFERPDEFWPERYLLSEEEKEILSYNGGEDEDEDVKLKAAKENLLKQRKLRDPRTWVFGFGRRQCPGRNLVEDSIWLVLVCLMATMSITRPEKEGGEGEEGLKGFWPPSTSAAKDQKDATERPLPSYMLNGARVGAGEDLYEFEPSSFPSSSSKKSTSAQGKVRPLLTVEGVRFENSVFRTPTPFRVDIRPRNESALGLVCGEEYGGI</sequence>
<dbReference type="Pfam" id="PF00067">
    <property type="entry name" value="p450"/>
    <property type="match status" value="2"/>
</dbReference>
<keyword evidence="8 10" id="KW-0503">Monooxygenase</keyword>
<evidence type="ECO:0000256" key="12">
    <source>
        <dbReference type="SAM" id="SignalP"/>
    </source>
</evidence>
<evidence type="ECO:0000256" key="1">
    <source>
        <dbReference type="ARBA" id="ARBA00001971"/>
    </source>
</evidence>
<dbReference type="GO" id="GO:0016705">
    <property type="term" value="F:oxidoreductase activity, acting on paired donors, with incorporation or reduction of molecular oxygen"/>
    <property type="evidence" value="ECO:0007669"/>
    <property type="project" value="InterPro"/>
</dbReference>
<dbReference type="OrthoDB" id="2789670at2759"/>
<evidence type="ECO:0000313" key="14">
    <source>
        <dbReference type="Proteomes" id="UP000559256"/>
    </source>
</evidence>
<dbReference type="InterPro" id="IPR050364">
    <property type="entry name" value="Cytochrome_P450_fung"/>
</dbReference>
<dbReference type="InterPro" id="IPR036396">
    <property type="entry name" value="Cyt_P450_sf"/>
</dbReference>
<feature type="chain" id="PRO_5034439509" description="Cytochrome P450" evidence="12">
    <location>
        <begin position="22"/>
        <end position="594"/>
    </location>
</feature>
<evidence type="ECO:0000256" key="6">
    <source>
        <dbReference type="ARBA" id="ARBA00023002"/>
    </source>
</evidence>
<evidence type="ECO:0000256" key="4">
    <source>
        <dbReference type="ARBA" id="ARBA00022617"/>
    </source>
</evidence>
<keyword evidence="14" id="KW-1185">Reference proteome</keyword>
<dbReference type="PRINTS" id="PR00463">
    <property type="entry name" value="EP450I"/>
</dbReference>
<reference evidence="13 14" key="1">
    <citation type="journal article" date="2020" name="ISME J.">
        <title>Uncovering the hidden diversity of litter-decomposition mechanisms in mushroom-forming fungi.</title>
        <authorList>
            <person name="Floudas D."/>
            <person name="Bentzer J."/>
            <person name="Ahren D."/>
            <person name="Johansson T."/>
            <person name="Persson P."/>
            <person name="Tunlid A."/>
        </authorList>
    </citation>
    <scope>NUCLEOTIDE SEQUENCE [LARGE SCALE GENOMIC DNA]</scope>
    <source>
        <strain evidence="13 14">CBS 291.85</strain>
    </source>
</reference>
<dbReference type="EMBL" id="JAACJM010000018">
    <property type="protein sequence ID" value="KAF5367716.1"/>
    <property type="molecule type" value="Genomic_DNA"/>
</dbReference>
<keyword evidence="4 9" id="KW-0349">Heme</keyword>
<dbReference type="AlphaFoldDB" id="A0A8H5LSF5"/>
<dbReference type="GO" id="GO:0005506">
    <property type="term" value="F:iron ion binding"/>
    <property type="evidence" value="ECO:0007669"/>
    <property type="project" value="InterPro"/>
</dbReference>
<evidence type="ECO:0000256" key="9">
    <source>
        <dbReference type="PIRSR" id="PIRSR602401-1"/>
    </source>
</evidence>
<dbReference type="GO" id="GO:0020037">
    <property type="term" value="F:heme binding"/>
    <property type="evidence" value="ECO:0007669"/>
    <property type="project" value="InterPro"/>
</dbReference>
<name>A0A8H5LSF5_9AGAR</name>
<dbReference type="PROSITE" id="PS00086">
    <property type="entry name" value="CYTOCHROME_P450"/>
    <property type="match status" value="1"/>
</dbReference>
<evidence type="ECO:0000256" key="5">
    <source>
        <dbReference type="ARBA" id="ARBA00022723"/>
    </source>
</evidence>
<comment type="cofactor">
    <cofactor evidence="1 9">
        <name>heme</name>
        <dbReference type="ChEBI" id="CHEBI:30413"/>
    </cofactor>
</comment>
<evidence type="ECO:0000256" key="2">
    <source>
        <dbReference type="ARBA" id="ARBA00005179"/>
    </source>
</evidence>
<feature type="binding site" description="axial binding residue" evidence="9">
    <location>
        <position position="451"/>
    </location>
    <ligand>
        <name>heme</name>
        <dbReference type="ChEBI" id="CHEBI:30413"/>
    </ligand>
    <ligandPart>
        <name>Fe</name>
        <dbReference type="ChEBI" id="CHEBI:18248"/>
    </ligandPart>
</feature>
<keyword evidence="5 9" id="KW-0479">Metal-binding</keyword>
<evidence type="ECO:0000313" key="13">
    <source>
        <dbReference type="EMBL" id="KAF5367716.1"/>
    </source>
</evidence>
<evidence type="ECO:0000256" key="11">
    <source>
        <dbReference type="SAM" id="MobiDB-lite"/>
    </source>
</evidence>
<gene>
    <name evidence="13" type="ORF">D9758_009835</name>
</gene>
<feature type="region of interest" description="Disordered" evidence="11">
    <location>
        <begin position="478"/>
        <end position="510"/>
    </location>
</feature>
<organism evidence="13 14">
    <name type="scientific">Tetrapyrgos nigripes</name>
    <dbReference type="NCBI Taxonomy" id="182062"/>
    <lineage>
        <taxon>Eukaryota</taxon>
        <taxon>Fungi</taxon>
        <taxon>Dikarya</taxon>
        <taxon>Basidiomycota</taxon>
        <taxon>Agaricomycotina</taxon>
        <taxon>Agaricomycetes</taxon>
        <taxon>Agaricomycetidae</taxon>
        <taxon>Agaricales</taxon>
        <taxon>Marasmiineae</taxon>
        <taxon>Marasmiaceae</taxon>
        <taxon>Tetrapyrgos</taxon>
    </lineage>
</organism>
<keyword evidence="6 10" id="KW-0560">Oxidoreductase</keyword>
<accession>A0A8H5LSF5</accession>
<dbReference type="SUPFAM" id="SSF48264">
    <property type="entry name" value="Cytochrome P450"/>
    <property type="match status" value="1"/>
</dbReference>
<evidence type="ECO:0000256" key="3">
    <source>
        <dbReference type="ARBA" id="ARBA00010617"/>
    </source>
</evidence>
<evidence type="ECO:0008006" key="15">
    <source>
        <dbReference type="Google" id="ProtNLM"/>
    </source>
</evidence>
<dbReference type="PANTHER" id="PTHR46300:SF7">
    <property type="entry name" value="P450, PUTATIVE (EUROFUNG)-RELATED"/>
    <property type="match status" value="1"/>
</dbReference>
<evidence type="ECO:0000256" key="7">
    <source>
        <dbReference type="ARBA" id="ARBA00023004"/>
    </source>
</evidence>
<feature type="signal peptide" evidence="12">
    <location>
        <begin position="1"/>
        <end position="21"/>
    </location>
</feature>